<dbReference type="InterPro" id="IPR002747">
    <property type="entry name" value="SAM_OH_AdoTrfase"/>
</dbReference>
<dbReference type="SUPFAM" id="SSF101852">
    <property type="entry name" value="Bacterial fluorinating enzyme, C-terminal domain"/>
    <property type="match status" value="1"/>
</dbReference>
<feature type="domain" description="S-adenosyl-l-methionine hydroxide adenosyltransferase C-terminal" evidence="4">
    <location>
        <begin position="173"/>
        <end position="260"/>
    </location>
</feature>
<evidence type="ECO:0000313" key="5">
    <source>
        <dbReference type="EMBL" id="HGZ43835.1"/>
    </source>
</evidence>
<sequence>MAPVIVTFLSDFGLEDWFVGVVHGVILTRCAEARVVDLTHAIAPGDVAHGAFVLEAAAPDFPPGTVHLAVVDPGVGTRRLPLAVRARGQWFVGPDNGLLEWALLDPGAEARALADARHFRAPVSRTFHGRDVFAPVAAALAGGARFEELGPVVRAPVRLERPRPSLREGRLVGTVLFVDRFGNAITNLTGEDIAAAFPGAGDDALEVEIFGRTVRGVSRAYGDSPVGTLVAILGSSGRLELAEVNGHAASRWGIGPRDHVVVRRSA</sequence>
<comment type="similarity">
    <text evidence="2">Belongs to the SAM hydrolase / SAM-dependent halogenase family.</text>
</comment>
<dbReference type="EMBL" id="DSQF01000022">
    <property type="protein sequence ID" value="HGZ43835.1"/>
    <property type="molecule type" value="Genomic_DNA"/>
</dbReference>
<dbReference type="PANTHER" id="PTHR35092">
    <property type="entry name" value="CHLORINASE MJ1651"/>
    <property type="match status" value="1"/>
</dbReference>
<dbReference type="AlphaFoldDB" id="A0A832MKH4"/>
<dbReference type="InterPro" id="IPR023227">
    <property type="entry name" value="SAM_OH_AdoTrfase_C_sf"/>
</dbReference>
<dbReference type="Gene3D" id="2.40.30.90">
    <property type="entry name" value="Bacterial fluorinating enzyme like"/>
    <property type="match status" value="1"/>
</dbReference>
<dbReference type="Gene3D" id="3.40.50.10790">
    <property type="entry name" value="S-adenosyl-l-methionine hydroxide adenosyltransferase, N-terminal"/>
    <property type="match status" value="1"/>
</dbReference>
<dbReference type="Pfam" id="PF01887">
    <property type="entry name" value="SAM_HAT_N"/>
    <property type="match status" value="1"/>
</dbReference>
<evidence type="ECO:0000259" key="3">
    <source>
        <dbReference type="Pfam" id="PF01887"/>
    </source>
</evidence>
<evidence type="ECO:0000259" key="4">
    <source>
        <dbReference type="Pfam" id="PF20257"/>
    </source>
</evidence>
<proteinExistence type="inferred from homology"/>
<accession>A0A832MKH4</accession>
<evidence type="ECO:0008006" key="6">
    <source>
        <dbReference type="Google" id="ProtNLM"/>
    </source>
</evidence>
<evidence type="ECO:0000256" key="1">
    <source>
        <dbReference type="ARBA" id="ARBA00022691"/>
    </source>
</evidence>
<dbReference type="InterPro" id="IPR023228">
    <property type="entry name" value="SAM_OH_AdoTrfase_N_sf"/>
</dbReference>
<dbReference type="InterPro" id="IPR046469">
    <property type="entry name" value="SAM_HAT_N"/>
</dbReference>
<name>A0A832MKH4_UNCEI</name>
<dbReference type="InterPro" id="IPR046470">
    <property type="entry name" value="SAM_HAT_C"/>
</dbReference>
<protein>
    <recommendedName>
        <fullName evidence="6">SAM-dependent chlorinase/fluorinase</fullName>
    </recommendedName>
</protein>
<evidence type="ECO:0000256" key="2">
    <source>
        <dbReference type="ARBA" id="ARBA00024035"/>
    </source>
</evidence>
<dbReference type="PANTHER" id="PTHR35092:SF1">
    <property type="entry name" value="CHLORINASE MJ1651"/>
    <property type="match status" value="1"/>
</dbReference>
<comment type="caution">
    <text evidence="5">The sequence shown here is derived from an EMBL/GenBank/DDBJ whole genome shotgun (WGS) entry which is preliminary data.</text>
</comment>
<dbReference type="PIRSF" id="PIRSF006779">
    <property type="entry name" value="UCP006779"/>
    <property type="match status" value="1"/>
</dbReference>
<reference evidence="5" key="1">
    <citation type="journal article" date="2020" name="mSystems">
        <title>Genome- and Community-Level Interaction Insights into Carbon Utilization and Element Cycling Functions of Hydrothermarchaeota in Hydrothermal Sediment.</title>
        <authorList>
            <person name="Zhou Z."/>
            <person name="Liu Y."/>
            <person name="Xu W."/>
            <person name="Pan J."/>
            <person name="Luo Z.H."/>
            <person name="Li M."/>
        </authorList>
    </citation>
    <scope>NUCLEOTIDE SEQUENCE [LARGE SCALE GENOMIC DNA]</scope>
    <source>
        <strain evidence="5">SpSt-381</strain>
    </source>
</reference>
<dbReference type="Pfam" id="PF20257">
    <property type="entry name" value="SAM_HAT_C"/>
    <property type="match status" value="1"/>
</dbReference>
<organism evidence="5">
    <name type="scientific">Eiseniibacteriota bacterium</name>
    <dbReference type="NCBI Taxonomy" id="2212470"/>
    <lineage>
        <taxon>Bacteria</taxon>
        <taxon>Candidatus Eiseniibacteriota</taxon>
    </lineage>
</organism>
<gene>
    <name evidence="5" type="ORF">ENR23_10510</name>
</gene>
<feature type="domain" description="S-adenosyl-l-methionine hydroxide adenosyltransferase N-terminal" evidence="3">
    <location>
        <begin position="6"/>
        <end position="150"/>
    </location>
</feature>
<keyword evidence="1" id="KW-0949">S-adenosyl-L-methionine</keyword>
<dbReference type="SUPFAM" id="SSF102522">
    <property type="entry name" value="Bacterial fluorinating enzyme, N-terminal domain"/>
    <property type="match status" value="1"/>
</dbReference>